<dbReference type="EMBL" id="GBRH01192941">
    <property type="protein sequence ID" value="JAE04955.1"/>
    <property type="molecule type" value="Transcribed_RNA"/>
</dbReference>
<sequence length="54" mass="5901">MRNGRRPSTASPRMTEPAVLRAGTSSVGVIRALSPGVRCEVLRFMCSLSICREH</sequence>
<accession>A0A0A9EW16</accession>
<name>A0A0A9EW16_ARUDO</name>
<reference evidence="1" key="2">
    <citation type="journal article" date="2015" name="Data Brief">
        <title>Shoot transcriptome of the giant reed, Arundo donax.</title>
        <authorList>
            <person name="Barrero R.A."/>
            <person name="Guerrero F.D."/>
            <person name="Moolhuijzen P."/>
            <person name="Goolsby J.A."/>
            <person name="Tidwell J."/>
            <person name="Bellgard S.E."/>
            <person name="Bellgard M.I."/>
        </authorList>
    </citation>
    <scope>NUCLEOTIDE SEQUENCE</scope>
    <source>
        <tissue evidence="1">Shoot tissue taken approximately 20 cm above the soil surface</tissue>
    </source>
</reference>
<organism evidence="1">
    <name type="scientific">Arundo donax</name>
    <name type="common">Giant reed</name>
    <name type="synonym">Donax arundinaceus</name>
    <dbReference type="NCBI Taxonomy" id="35708"/>
    <lineage>
        <taxon>Eukaryota</taxon>
        <taxon>Viridiplantae</taxon>
        <taxon>Streptophyta</taxon>
        <taxon>Embryophyta</taxon>
        <taxon>Tracheophyta</taxon>
        <taxon>Spermatophyta</taxon>
        <taxon>Magnoliopsida</taxon>
        <taxon>Liliopsida</taxon>
        <taxon>Poales</taxon>
        <taxon>Poaceae</taxon>
        <taxon>PACMAD clade</taxon>
        <taxon>Arundinoideae</taxon>
        <taxon>Arundineae</taxon>
        <taxon>Arundo</taxon>
    </lineage>
</organism>
<reference evidence="1" key="1">
    <citation type="submission" date="2014-09" db="EMBL/GenBank/DDBJ databases">
        <authorList>
            <person name="Magalhaes I.L.F."/>
            <person name="Oliveira U."/>
            <person name="Santos F.R."/>
            <person name="Vidigal T.H.D.A."/>
            <person name="Brescovit A.D."/>
            <person name="Santos A.J."/>
        </authorList>
    </citation>
    <scope>NUCLEOTIDE SEQUENCE</scope>
    <source>
        <tissue evidence="1">Shoot tissue taken approximately 20 cm above the soil surface</tissue>
    </source>
</reference>
<dbReference type="AlphaFoldDB" id="A0A0A9EW16"/>
<proteinExistence type="predicted"/>
<protein>
    <submittedName>
        <fullName evidence="1">Uncharacterized protein</fullName>
    </submittedName>
</protein>
<evidence type="ECO:0000313" key="1">
    <source>
        <dbReference type="EMBL" id="JAE04955.1"/>
    </source>
</evidence>